<feature type="compositionally biased region" description="Gly residues" evidence="1">
    <location>
        <begin position="111"/>
        <end position="131"/>
    </location>
</feature>
<feature type="compositionally biased region" description="Polar residues" evidence="1">
    <location>
        <begin position="65"/>
        <end position="88"/>
    </location>
</feature>
<reference evidence="2 3" key="1">
    <citation type="journal article" date="2018" name="Cell">
        <title>The Chara Genome: Secondary Complexity and Implications for Plant Terrestrialization.</title>
        <authorList>
            <person name="Nishiyama T."/>
            <person name="Sakayama H."/>
            <person name="Vries J.D."/>
            <person name="Buschmann H."/>
            <person name="Saint-Marcoux D."/>
            <person name="Ullrich K.K."/>
            <person name="Haas F.B."/>
            <person name="Vanderstraeten L."/>
            <person name="Becker D."/>
            <person name="Lang D."/>
            <person name="Vosolsobe S."/>
            <person name="Rombauts S."/>
            <person name="Wilhelmsson P.K.I."/>
            <person name="Janitza P."/>
            <person name="Kern R."/>
            <person name="Heyl A."/>
            <person name="Rumpler F."/>
            <person name="Villalobos L.I.A.C."/>
            <person name="Clay J.M."/>
            <person name="Skokan R."/>
            <person name="Toyoda A."/>
            <person name="Suzuki Y."/>
            <person name="Kagoshima H."/>
            <person name="Schijlen E."/>
            <person name="Tajeshwar N."/>
            <person name="Catarino B."/>
            <person name="Hetherington A.J."/>
            <person name="Saltykova A."/>
            <person name="Bonnot C."/>
            <person name="Breuninger H."/>
            <person name="Symeonidi A."/>
            <person name="Radhakrishnan G.V."/>
            <person name="Van Nieuwerburgh F."/>
            <person name="Deforce D."/>
            <person name="Chang C."/>
            <person name="Karol K.G."/>
            <person name="Hedrich R."/>
            <person name="Ulvskov P."/>
            <person name="Glockner G."/>
            <person name="Delwiche C.F."/>
            <person name="Petrasek J."/>
            <person name="Van de Peer Y."/>
            <person name="Friml J."/>
            <person name="Beilby M."/>
            <person name="Dolan L."/>
            <person name="Kohara Y."/>
            <person name="Sugano S."/>
            <person name="Fujiyama A."/>
            <person name="Delaux P.-M."/>
            <person name="Quint M."/>
            <person name="TheiBen G."/>
            <person name="Hagemann M."/>
            <person name="Harholt J."/>
            <person name="Dunand C."/>
            <person name="Zachgo S."/>
            <person name="Langdale J."/>
            <person name="Maumus F."/>
            <person name="Straeten D.V.D."/>
            <person name="Gould S.B."/>
            <person name="Rensing S.A."/>
        </authorList>
    </citation>
    <scope>NUCLEOTIDE SEQUENCE [LARGE SCALE GENOMIC DNA]</scope>
    <source>
        <strain evidence="2 3">S276</strain>
    </source>
</reference>
<feature type="compositionally biased region" description="Basic and acidic residues" evidence="1">
    <location>
        <begin position="387"/>
        <end position="435"/>
    </location>
</feature>
<dbReference type="AlphaFoldDB" id="A0A388LQJ3"/>
<evidence type="ECO:0000313" key="3">
    <source>
        <dbReference type="Proteomes" id="UP000265515"/>
    </source>
</evidence>
<keyword evidence="3" id="KW-1185">Reference proteome</keyword>
<feature type="region of interest" description="Disordered" evidence="1">
    <location>
        <begin position="1"/>
        <end position="149"/>
    </location>
</feature>
<feature type="compositionally biased region" description="Basic and acidic residues" evidence="1">
    <location>
        <begin position="135"/>
        <end position="149"/>
    </location>
</feature>
<evidence type="ECO:0000313" key="2">
    <source>
        <dbReference type="EMBL" id="GBG84541.1"/>
    </source>
</evidence>
<gene>
    <name evidence="2" type="ORF">CBR_g38823</name>
</gene>
<dbReference type="Gramene" id="GBG84541">
    <property type="protein sequence ID" value="GBG84541"/>
    <property type="gene ID" value="CBR_g38823"/>
</dbReference>
<organism evidence="2 3">
    <name type="scientific">Chara braunii</name>
    <name type="common">Braun's stonewort</name>
    <dbReference type="NCBI Taxonomy" id="69332"/>
    <lineage>
        <taxon>Eukaryota</taxon>
        <taxon>Viridiplantae</taxon>
        <taxon>Streptophyta</taxon>
        <taxon>Charophyceae</taxon>
        <taxon>Charales</taxon>
        <taxon>Characeae</taxon>
        <taxon>Chara</taxon>
    </lineage>
</organism>
<feature type="compositionally biased region" description="Acidic residues" evidence="1">
    <location>
        <begin position="324"/>
        <end position="339"/>
    </location>
</feature>
<feature type="compositionally biased region" description="Basic and acidic residues" evidence="1">
    <location>
        <begin position="92"/>
        <end position="104"/>
    </location>
</feature>
<feature type="compositionally biased region" description="Basic and acidic residues" evidence="1">
    <location>
        <begin position="459"/>
        <end position="473"/>
    </location>
</feature>
<feature type="compositionally biased region" description="Basic and acidic residues" evidence="1">
    <location>
        <begin position="360"/>
        <end position="375"/>
    </location>
</feature>
<protein>
    <submittedName>
        <fullName evidence="2">Uncharacterized protein</fullName>
    </submittedName>
</protein>
<dbReference type="EMBL" id="BFEA01000480">
    <property type="protein sequence ID" value="GBG84541.1"/>
    <property type="molecule type" value="Genomic_DNA"/>
</dbReference>
<name>A0A388LQJ3_CHABU</name>
<accession>A0A388LQJ3</accession>
<evidence type="ECO:0000256" key="1">
    <source>
        <dbReference type="SAM" id="MobiDB-lite"/>
    </source>
</evidence>
<feature type="region of interest" description="Disordered" evidence="1">
    <location>
        <begin position="321"/>
        <end position="538"/>
    </location>
</feature>
<comment type="caution">
    <text evidence="2">The sequence shown here is derived from an EMBL/GenBank/DDBJ whole genome shotgun (WGS) entry which is preliminary data.</text>
</comment>
<dbReference type="Proteomes" id="UP000265515">
    <property type="component" value="Unassembled WGS sequence"/>
</dbReference>
<proteinExistence type="predicted"/>
<sequence>MTAQLLLDSTGLCRMDATEKQAKRSRTRSSASVEHSPKKSKGTPVTGVDKEETPGSGATVHRRSSSSAMQTPVQQRTSLSGTPLSGAQSHPRGSDQGREGEHHVRIVGVAQGSGGGRGQGSGGVRGQGSSGGRRQCAEETARHSGSVERSVHGVSDVVPLVDYKDKFWMLDWAGDIGQDVSGLLLFVVLREQLRPVGGIASWVGRDNQFATFELTMLLNDKGQRVPDANYVVVRWSNHKGYASTTIVPKAGQIASKGPAHAQVPPPAPKKIRGLAAKKPLDVLHDIVRSSSMYGAAVQGHEEHSSMYGAMQRHEKPLYFKDSEEGSSEEGTEREDEEEGSQERSGGSQGEEKEDSGQTFGEREGHEWTQAEELERRRHSSVHAGLCIERKEKSDDEHSEDVQKQEEGWHVDELQHKLGGKYEQERRMQERRKSVEEETTTSSPAVTIEDKKRKARQERRKSIDQKRSRKEQPQKRQVQPLPMDEAVQRTCDAKAAAKQKPTRKKRVAKGGTMEKTAVFPASEQPQCGDEGKGKTVTRP</sequence>